<dbReference type="Proteomes" id="UP000619238">
    <property type="component" value="Unassembled WGS sequence"/>
</dbReference>
<evidence type="ECO:0000256" key="1">
    <source>
        <dbReference type="ARBA" id="ARBA00022737"/>
    </source>
</evidence>
<dbReference type="RefSeq" id="WP_187562341.1">
    <property type="nucleotide sequence ID" value="NZ_JACGWS010000006.1"/>
</dbReference>
<feature type="repeat" description="TPR" evidence="3">
    <location>
        <begin position="181"/>
        <end position="214"/>
    </location>
</feature>
<dbReference type="SMART" id="SM00028">
    <property type="entry name" value="TPR"/>
    <property type="match status" value="4"/>
</dbReference>
<dbReference type="PANTHER" id="PTHR44858:SF1">
    <property type="entry name" value="UDP-N-ACETYLGLUCOSAMINE--PEPTIDE N-ACETYLGLUCOSAMINYLTRANSFERASE SPINDLY-RELATED"/>
    <property type="match status" value="1"/>
</dbReference>
<name>A0ABR7Q9P0_9FLAO</name>
<gene>
    <name evidence="5" type="ORF">H2O64_11445</name>
</gene>
<dbReference type="InterPro" id="IPR019734">
    <property type="entry name" value="TPR_rpt"/>
</dbReference>
<dbReference type="Pfam" id="PF14559">
    <property type="entry name" value="TPR_19"/>
    <property type="match status" value="1"/>
</dbReference>
<proteinExistence type="predicted"/>
<dbReference type="PROSITE" id="PS50293">
    <property type="entry name" value="TPR_REGION"/>
    <property type="match status" value="1"/>
</dbReference>
<dbReference type="InterPro" id="IPR011990">
    <property type="entry name" value="TPR-like_helical_dom_sf"/>
</dbReference>
<dbReference type="Pfam" id="PF13181">
    <property type="entry name" value="TPR_8"/>
    <property type="match status" value="1"/>
</dbReference>
<feature type="signal peptide" evidence="4">
    <location>
        <begin position="1"/>
        <end position="19"/>
    </location>
</feature>
<protein>
    <submittedName>
        <fullName evidence="5">Tetratricopeptide repeat protein</fullName>
    </submittedName>
</protein>
<dbReference type="InterPro" id="IPR050498">
    <property type="entry name" value="Ycf3"/>
</dbReference>
<evidence type="ECO:0000256" key="4">
    <source>
        <dbReference type="SAM" id="SignalP"/>
    </source>
</evidence>
<evidence type="ECO:0000256" key="2">
    <source>
        <dbReference type="ARBA" id="ARBA00022803"/>
    </source>
</evidence>
<dbReference type="Gene3D" id="1.25.40.10">
    <property type="entry name" value="Tetratricopeptide repeat domain"/>
    <property type="match status" value="1"/>
</dbReference>
<evidence type="ECO:0000313" key="5">
    <source>
        <dbReference type="EMBL" id="MBC8755292.1"/>
    </source>
</evidence>
<dbReference type="SUPFAM" id="SSF48452">
    <property type="entry name" value="TPR-like"/>
    <property type="match status" value="1"/>
</dbReference>
<evidence type="ECO:0000256" key="3">
    <source>
        <dbReference type="PROSITE-ProRule" id="PRU00339"/>
    </source>
</evidence>
<sequence length="323" mass="37291">MKLKILFSLFLLASVALHAQDDKALEKKVKEISKDACGCIAKIDVYLEEAKKNEEIKSCITAGILADQVSNSLLKQLEQVKDSLEKMEDIKKIDSLSVGGDKDITIVIDENYDEIEEYLLRNCDALKKLLMTSDAKHKNSVSDKEKALEYYNEGVEYSQKGEYENAVVAYRKAVKKDKKFAFAWDNLGLTYRKLENYKASIKAYKKSLKLDPKGRVPLMNLPIAQSYLKKYDDAIKSYQKLIEIYPEDPEGYYGISRMYMETKQYEEALDNVMKSYVMYKELKSPYHKDAQSIIVMLYGIMKKEDMMDTFSKVAKKYNINIQE</sequence>
<organism evidence="5 6">
    <name type="scientific">Kordia aestuariivivens</name>
    <dbReference type="NCBI Taxonomy" id="2759037"/>
    <lineage>
        <taxon>Bacteria</taxon>
        <taxon>Pseudomonadati</taxon>
        <taxon>Bacteroidota</taxon>
        <taxon>Flavobacteriia</taxon>
        <taxon>Flavobacteriales</taxon>
        <taxon>Flavobacteriaceae</taxon>
        <taxon>Kordia</taxon>
    </lineage>
</organism>
<feature type="repeat" description="TPR" evidence="3">
    <location>
        <begin position="215"/>
        <end position="248"/>
    </location>
</feature>
<accession>A0ABR7Q9P0</accession>
<dbReference type="PROSITE" id="PS50005">
    <property type="entry name" value="TPR"/>
    <property type="match status" value="3"/>
</dbReference>
<keyword evidence="2 3" id="KW-0802">TPR repeat</keyword>
<keyword evidence="4" id="KW-0732">Signal</keyword>
<comment type="caution">
    <text evidence="5">The sequence shown here is derived from an EMBL/GenBank/DDBJ whole genome shotgun (WGS) entry which is preliminary data.</text>
</comment>
<keyword evidence="1" id="KW-0677">Repeat</keyword>
<feature type="chain" id="PRO_5045872361" evidence="4">
    <location>
        <begin position="20"/>
        <end position="323"/>
    </location>
</feature>
<dbReference type="PANTHER" id="PTHR44858">
    <property type="entry name" value="TETRATRICOPEPTIDE REPEAT PROTEIN 6"/>
    <property type="match status" value="1"/>
</dbReference>
<dbReference type="Pfam" id="PF00515">
    <property type="entry name" value="TPR_1"/>
    <property type="match status" value="1"/>
</dbReference>
<dbReference type="EMBL" id="JACGWS010000006">
    <property type="protein sequence ID" value="MBC8755292.1"/>
    <property type="molecule type" value="Genomic_DNA"/>
</dbReference>
<evidence type="ECO:0000313" key="6">
    <source>
        <dbReference type="Proteomes" id="UP000619238"/>
    </source>
</evidence>
<keyword evidence="6" id="KW-1185">Reference proteome</keyword>
<reference evidence="5 6" key="1">
    <citation type="submission" date="2020-07" db="EMBL/GenBank/DDBJ databases">
        <title>Description of Kordia aestuariivivens sp. nov., isolated from a tidal flat.</title>
        <authorList>
            <person name="Park S."/>
            <person name="Yoon J.-H."/>
        </authorList>
    </citation>
    <scope>NUCLEOTIDE SEQUENCE [LARGE SCALE GENOMIC DNA]</scope>
    <source>
        <strain evidence="5 6">YSTF-M3</strain>
    </source>
</reference>
<feature type="repeat" description="TPR" evidence="3">
    <location>
        <begin position="147"/>
        <end position="180"/>
    </location>
</feature>